<evidence type="ECO:0000259" key="4">
    <source>
        <dbReference type="Pfam" id="PF13473"/>
    </source>
</evidence>
<dbReference type="Gene3D" id="2.60.40.420">
    <property type="entry name" value="Cupredoxins - blue copper proteins"/>
    <property type="match status" value="1"/>
</dbReference>
<dbReference type="Pfam" id="PF13473">
    <property type="entry name" value="Cupredoxin_1"/>
    <property type="match status" value="1"/>
</dbReference>
<dbReference type="InterPro" id="IPR008972">
    <property type="entry name" value="Cupredoxin"/>
</dbReference>
<sequence length="147" mass="16360">MPKRDKKARKKIKKSKSRHLMVISLSVVLITVALISSISPQAEEETLSPTIKPTGRVVELVISGSEFKFDPAVIEVNAGDTVRILYINDGRRKHNFVLDAFGIRTANIAPGESVVIEFVADKIGEFKFWCSLLGHRERGMEGTIIVR</sequence>
<keyword evidence="3" id="KW-0812">Transmembrane</keyword>
<keyword evidence="1" id="KW-0479">Metal-binding</keyword>
<gene>
    <name evidence="5" type="ORF">EYH45_03025</name>
</gene>
<dbReference type="SUPFAM" id="SSF49503">
    <property type="entry name" value="Cupredoxins"/>
    <property type="match status" value="1"/>
</dbReference>
<proteinExistence type="predicted"/>
<dbReference type="InterPro" id="IPR028096">
    <property type="entry name" value="EfeO_Cupredoxin"/>
</dbReference>
<dbReference type="AlphaFoldDB" id="A0A832ZVB5"/>
<keyword evidence="3" id="KW-1133">Transmembrane helix</keyword>
<protein>
    <recommendedName>
        <fullName evidence="4">EfeO-type cupredoxin-like domain-containing protein</fullName>
    </recommendedName>
</protein>
<evidence type="ECO:0000256" key="3">
    <source>
        <dbReference type="SAM" id="Phobius"/>
    </source>
</evidence>
<dbReference type="PROSITE" id="PS00079">
    <property type="entry name" value="MULTICOPPER_OXIDASE1"/>
    <property type="match status" value="1"/>
</dbReference>
<dbReference type="CDD" id="cd00920">
    <property type="entry name" value="Cupredoxin"/>
    <property type="match status" value="1"/>
</dbReference>
<evidence type="ECO:0000256" key="2">
    <source>
        <dbReference type="ARBA" id="ARBA00023008"/>
    </source>
</evidence>
<comment type="caution">
    <text evidence="5">The sequence shown here is derived from an EMBL/GenBank/DDBJ whole genome shotgun (WGS) entry which is preliminary data.</text>
</comment>
<accession>A0A832ZVB5</accession>
<keyword evidence="3" id="KW-0472">Membrane</keyword>
<evidence type="ECO:0000313" key="6">
    <source>
        <dbReference type="Proteomes" id="UP000608579"/>
    </source>
</evidence>
<evidence type="ECO:0000256" key="1">
    <source>
        <dbReference type="ARBA" id="ARBA00022723"/>
    </source>
</evidence>
<keyword evidence="2" id="KW-0186">Copper</keyword>
<organism evidence="5 6">
    <name type="scientific">Caldiarchaeum subterraneum</name>
    <dbReference type="NCBI Taxonomy" id="311458"/>
    <lineage>
        <taxon>Archaea</taxon>
        <taxon>Nitrososphaerota</taxon>
        <taxon>Candidatus Caldarchaeales</taxon>
        <taxon>Candidatus Caldarchaeaceae</taxon>
        <taxon>Candidatus Caldarchaeum</taxon>
    </lineage>
</organism>
<evidence type="ECO:0000313" key="5">
    <source>
        <dbReference type="EMBL" id="HIQ29516.1"/>
    </source>
</evidence>
<name>A0A832ZVB5_CALS0</name>
<dbReference type="EMBL" id="DQVM01000057">
    <property type="protein sequence ID" value="HIQ29516.1"/>
    <property type="molecule type" value="Genomic_DNA"/>
</dbReference>
<dbReference type="GO" id="GO:0046872">
    <property type="term" value="F:metal ion binding"/>
    <property type="evidence" value="ECO:0007669"/>
    <property type="project" value="UniProtKB-KW"/>
</dbReference>
<dbReference type="PANTHER" id="PTHR38439:SF3">
    <property type="entry name" value="COPPER-RESISTANT CUPROPROTEIN COPI"/>
    <property type="match status" value="1"/>
</dbReference>
<feature type="domain" description="EfeO-type cupredoxin-like" evidence="4">
    <location>
        <begin position="43"/>
        <end position="146"/>
    </location>
</feature>
<feature type="transmembrane region" description="Helical" evidence="3">
    <location>
        <begin position="20"/>
        <end position="39"/>
    </location>
</feature>
<dbReference type="InterPro" id="IPR050845">
    <property type="entry name" value="Cu-binding_ET"/>
</dbReference>
<reference evidence="5" key="1">
    <citation type="journal article" date="2020" name="ISME J.">
        <title>Gammaproteobacteria mediating utilization of methyl-, sulfur- and petroleum organic compounds in deep ocean hydrothermal plumes.</title>
        <authorList>
            <person name="Zhou Z."/>
            <person name="Liu Y."/>
            <person name="Pan J."/>
            <person name="Cron B.R."/>
            <person name="Toner B.M."/>
            <person name="Anantharaman K."/>
            <person name="Breier J.A."/>
            <person name="Dick G.J."/>
            <person name="Li M."/>
        </authorList>
    </citation>
    <scope>NUCLEOTIDE SEQUENCE</scope>
    <source>
        <strain evidence="5">SZUA-1515</strain>
    </source>
</reference>
<dbReference type="Proteomes" id="UP000608579">
    <property type="component" value="Unassembled WGS sequence"/>
</dbReference>
<dbReference type="PANTHER" id="PTHR38439">
    <property type="entry name" value="AURACYANIN-B"/>
    <property type="match status" value="1"/>
</dbReference>
<dbReference type="InterPro" id="IPR033138">
    <property type="entry name" value="Cu_oxidase_CS"/>
</dbReference>